<evidence type="ECO:0000256" key="1">
    <source>
        <dbReference type="ARBA" id="ARBA00006857"/>
    </source>
</evidence>
<dbReference type="Gene3D" id="3.40.1120.10">
    <property type="entry name" value="Ribosomal protein l15e"/>
    <property type="match status" value="1"/>
</dbReference>
<sequence>MPSMYKHIGLLYKGLRKKLKDPNFGDLKGIIKERVMKFRHNEEAITQTEKPIRLDKARMNGYKAKQGFVTAVCRVRKGGRNIGIPSGGRKPTGYKKLTPIKSIQRIGEERTQRKFMNLEILASYPLYEDGQYKYFEVIMVDPYHPVIMADKDVNYLCTPKQKHRVFRGLTPAGHKVRKNRA</sequence>
<dbReference type="PANTHER" id="PTHR11847:SF4">
    <property type="entry name" value="LARGE RIBOSOMAL SUBUNIT PROTEIN EL15"/>
    <property type="match status" value="1"/>
</dbReference>
<reference evidence="4" key="1">
    <citation type="submission" date="2014-09" db="EMBL/GenBank/DDBJ databases">
        <authorList>
            <person name="Probst J Alexander"/>
        </authorList>
    </citation>
    <scope>NUCLEOTIDE SEQUENCE</scope>
</reference>
<dbReference type="GO" id="GO:0022625">
    <property type="term" value="C:cytosolic large ribosomal subunit"/>
    <property type="evidence" value="ECO:0007669"/>
    <property type="project" value="TreeGrafter"/>
</dbReference>
<name>A0A098E7H3_9ZZZZ</name>
<dbReference type="PANTHER" id="PTHR11847">
    <property type="entry name" value="RIBOSOMAL PROTEIN L15"/>
    <property type="match status" value="1"/>
</dbReference>
<dbReference type="InterPro" id="IPR000439">
    <property type="entry name" value="Ribosomal_eL15"/>
</dbReference>
<dbReference type="SUPFAM" id="SSF54189">
    <property type="entry name" value="Ribosomal proteins S24e, L23 and L15e"/>
    <property type="match status" value="1"/>
</dbReference>
<dbReference type="NCBIfam" id="NF003269">
    <property type="entry name" value="PRK04243.1"/>
    <property type="match status" value="1"/>
</dbReference>
<evidence type="ECO:0000256" key="3">
    <source>
        <dbReference type="ARBA" id="ARBA00023274"/>
    </source>
</evidence>
<gene>
    <name evidence="4" type="primary">rpl15e</name>
    <name evidence="4" type="ORF">MSIBF_A1460023</name>
</gene>
<proteinExistence type="inferred from homology"/>
<dbReference type="InterPro" id="IPR024794">
    <property type="entry name" value="Rbsml_eL15_core_dom_sf"/>
</dbReference>
<dbReference type="GO" id="GO:0002181">
    <property type="term" value="P:cytoplasmic translation"/>
    <property type="evidence" value="ECO:0007669"/>
    <property type="project" value="TreeGrafter"/>
</dbReference>
<comment type="similarity">
    <text evidence="1">Belongs to the eukaryotic ribosomal protein eL15 family.</text>
</comment>
<keyword evidence="2 4" id="KW-0689">Ribosomal protein</keyword>
<dbReference type="InterPro" id="IPR012678">
    <property type="entry name" value="Ribosomal_uL23/eL15/eS24_sf"/>
</dbReference>
<dbReference type="AlphaFoldDB" id="A0A098E7H3"/>
<evidence type="ECO:0000256" key="2">
    <source>
        <dbReference type="ARBA" id="ARBA00022980"/>
    </source>
</evidence>
<dbReference type="EMBL" id="CCXY01000053">
    <property type="protein sequence ID" value="CEG11464.1"/>
    <property type="molecule type" value="Genomic_DNA"/>
</dbReference>
<organism evidence="4">
    <name type="scientific">groundwater metagenome</name>
    <dbReference type="NCBI Taxonomy" id="717931"/>
    <lineage>
        <taxon>unclassified sequences</taxon>
        <taxon>metagenomes</taxon>
        <taxon>ecological metagenomes</taxon>
    </lineage>
</organism>
<dbReference type="Pfam" id="PF00827">
    <property type="entry name" value="Ribosomal_L15e"/>
    <property type="match status" value="1"/>
</dbReference>
<protein>
    <submittedName>
        <fullName evidence="4">50S ribosomal protein L15e</fullName>
    </submittedName>
</protein>
<dbReference type="GO" id="GO:0003735">
    <property type="term" value="F:structural constituent of ribosome"/>
    <property type="evidence" value="ECO:0007669"/>
    <property type="project" value="InterPro"/>
</dbReference>
<accession>A0A098E7H3</accession>
<evidence type="ECO:0000313" key="4">
    <source>
        <dbReference type="EMBL" id="CEG11464.1"/>
    </source>
</evidence>
<dbReference type="SMART" id="SM01384">
    <property type="entry name" value="Ribosomal_L15e"/>
    <property type="match status" value="1"/>
</dbReference>
<dbReference type="GO" id="GO:0003723">
    <property type="term" value="F:RNA binding"/>
    <property type="evidence" value="ECO:0007669"/>
    <property type="project" value="TreeGrafter"/>
</dbReference>
<keyword evidence="3" id="KW-0687">Ribonucleoprotein</keyword>